<dbReference type="FunFam" id="1.20.1720.10:FF:000009">
    <property type="entry name" value="MFS multidrug transporter"/>
    <property type="match status" value="1"/>
</dbReference>
<organism evidence="9 10">
    <name type="scientific">Acrodontium crateriforme</name>
    <dbReference type="NCBI Taxonomy" id="150365"/>
    <lineage>
        <taxon>Eukaryota</taxon>
        <taxon>Fungi</taxon>
        <taxon>Dikarya</taxon>
        <taxon>Ascomycota</taxon>
        <taxon>Pezizomycotina</taxon>
        <taxon>Dothideomycetes</taxon>
        <taxon>Dothideomycetidae</taxon>
        <taxon>Mycosphaerellales</taxon>
        <taxon>Teratosphaeriaceae</taxon>
        <taxon>Acrodontium</taxon>
    </lineage>
</organism>
<proteinExistence type="predicted"/>
<sequence length="596" mass="65315">MTSTDLATLTSLHSIDDRPVATVPSKESEITNKKGRQQDGEAESIRTASSLSSLTDPDSQDGEDDEQDVESLHNVQTNSPPFSSFTVGQKRFIVLMVAIAGFFSPLSANIYFPALNTLAEKFDVSSATINLTLTSYMIFQGLAPTIFGDLSDMAGRRPAYIIGFAVYIGACIGMALCDSYSALLILRCLQSSGSSGTIALGSGVVADIATSAERGVWMGWATSGPMIAPALAPVLGGIFAQVLGWRWIFWLLVILAGAFMIPFLITYPETGRNVVGNGSIPPQGWNMSLLNYLQVRKQARSNREPSLRRIPSCESTRTAQEALRKKRKLRIPNPLNTLHVILEKDVGLLLFYNSMIYCAFYDVITSFPNLLEQIYGYNALQIGLCFLPFGIGSLFAPVGVGKLMDWNFRRTAQKAGLVIVKGKTNDLKDFPLERCRIEIALPLIIIGDIALLCYGWIMHMETNLAAPLVLQFIMGFTLTGGFNALSVMLIDLYPLAPATATAANNLVRCLMGAGATAVIDYMIDAMGRGWCFTFIAAVVAFMSPVLWVLQRWGPKWREARRTRIAAQQEKERREEAEVQAASALAQDEIDDIPREK</sequence>
<feature type="transmembrane region" description="Helical" evidence="7">
    <location>
        <begin position="379"/>
        <end position="400"/>
    </location>
</feature>
<accession>A0AAQ3M0M0</accession>
<evidence type="ECO:0000256" key="5">
    <source>
        <dbReference type="ARBA" id="ARBA00023136"/>
    </source>
</evidence>
<dbReference type="InterPro" id="IPR020846">
    <property type="entry name" value="MFS_dom"/>
</dbReference>
<feature type="domain" description="Major facilitator superfamily (MFS) profile" evidence="8">
    <location>
        <begin position="93"/>
        <end position="555"/>
    </location>
</feature>
<evidence type="ECO:0000256" key="4">
    <source>
        <dbReference type="ARBA" id="ARBA00022989"/>
    </source>
</evidence>
<feature type="transmembrane region" description="Helical" evidence="7">
    <location>
        <begin position="124"/>
        <end position="147"/>
    </location>
</feature>
<dbReference type="Pfam" id="PF07690">
    <property type="entry name" value="MFS_1"/>
    <property type="match status" value="1"/>
</dbReference>
<dbReference type="AlphaFoldDB" id="A0AAQ3M0M0"/>
<feature type="transmembrane region" description="Helical" evidence="7">
    <location>
        <begin position="529"/>
        <end position="549"/>
    </location>
</feature>
<feature type="region of interest" description="Disordered" evidence="6">
    <location>
        <begin position="567"/>
        <end position="596"/>
    </location>
</feature>
<evidence type="ECO:0000256" key="7">
    <source>
        <dbReference type="SAM" id="Phobius"/>
    </source>
</evidence>
<feature type="compositionally biased region" description="Basic and acidic residues" evidence="6">
    <location>
        <begin position="26"/>
        <end position="39"/>
    </location>
</feature>
<evidence type="ECO:0000256" key="6">
    <source>
        <dbReference type="SAM" id="MobiDB-lite"/>
    </source>
</evidence>
<dbReference type="Proteomes" id="UP001303373">
    <property type="component" value="Chromosome 3"/>
</dbReference>
<dbReference type="PROSITE" id="PS50850">
    <property type="entry name" value="MFS"/>
    <property type="match status" value="1"/>
</dbReference>
<feature type="compositionally biased region" description="Polar residues" evidence="6">
    <location>
        <begin position="46"/>
        <end position="57"/>
    </location>
</feature>
<dbReference type="InterPro" id="IPR036259">
    <property type="entry name" value="MFS_trans_sf"/>
</dbReference>
<keyword evidence="4 7" id="KW-1133">Transmembrane helix</keyword>
<keyword evidence="10" id="KW-1185">Reference proteome</keyword>
<feature type="transmembrane region" description="Helical" evidence="7">
    <location>
        <begin position="247"/>
        <end position="267"/>
    </location>
</feature>
<reference evidence="9 10" key="1">
    <citation type="submission" date="2023-11" db="EMBL/GenBank/DDBJ databases">
        <title>An acidophilic fungus is an integral part of prey digestion in a carnivorous sundew plant.</title>
        <authorList>
            <person name="Tsai I.J."/>
        </authorList>
    </citation>
    <scope>NUCLEOTIDE SEQUENCE [LARGE SCALE GENOMIC DNA]</scope>
    <source>
        <strain evidence="9">169a</strain>
    </source>
</reference>
<feature type="transmembrane region" description="Helical" evidence="7">
    <location>
        <begin position="159"/>
        <end position="176"/>
    </location>
</feature>
<feature type="transmembrane region" description="Helical" evidence="7">
    <location>
        <begin position="505"/>
        <end position="523"/>
    </location>
</feature>
<evidence type="ECO:0000256" key="2">
    <source>
        <dbReference type="ARBA" id="ARBA00022448"/>
    </source>
</evidence>
<protein>
    <recommendedName>
        <fullName evidence="8">Major facilitator superfamily (MFS) profile domain-containing protein</fullName>
    </recommendedName>
</protein>
<dbReference type="Gene3D" id="1.20.1720.10">
    <property type="entry name" value="Multidrug resistance protein D"/>
    <property type="match status" value="1"/>
</dbReference>
<evidence type="ECO:0000256" key="1">
    <source>
        <dbReference type="ARBA" id="ARBA00004141"/>
    </source>
</evidence>
<dbReference type="PANTHER" id="PTHR23502:SF51">
    <property type="entry name" value="QUINIDINE RESISTANCE PROTEIN 1-RELATED"/>
    <property type="match status" value="1"/>
</dbReference>
<feature type="transmembrane region" description="Helical" evidence="7">
    <location>
        <begin position="92"/>
        <end position="112"/>
    </location>
</feature>
<evidence type="ECO:0000313" key="10">
    <source>
        <dbReference type="Proteomes" id="UP001303373"/>
    </source>
</evidence>
<dbReference type="Gene3D" id="1.20.1250.20">
    <property type="entry name" value="MFS general substrate transporter like domains"/>
    <property type="match status" value="1"/>
</dbReference>
<comment type="subcellular location">
    <subcellularLocation>
        <location evidence="1">Membrane</location>
        <topology evidence="1">Multi-pass membrane protein</topology>
    </subcellularLocation>
</comment>
<dbReference type="GO" id="GO:0022857">
    <property type="term" value="F:transmembrane transporter activity"/>
    <property type="evidence" value="ECO:0007669"/>
    <property type="project" value="InterPro"/>
</dbReference>
<keyword evidence="3 7" id="KW-0812">Transmembrane</keyword>
<dbReference type="SUPFAM" id="SSF103473">
    <property type="entry name" value="MFS general substrate transporter"/>
    <property type="match status" value="1"/>
</dbReference>
<dbReference type="PANTHER" id="PTHR23502">
    <property type="entry name" value="MAJOR FACILITATOR SUPERFAMILY"/>
    <property type="match status" value="1"/>
</dbReference>
<dbReference type="InterPro" id="IPR011701">
    <property type="entry name" value="MFS"/>
</dbReference>
<dbReference type="GO" id="GO:0005886">
    <property type="term" value="C:plasma membrane"/>
    <property type="evidence" value="ECO:0007669"/>
    <property type="project" value="TreeGrafter"/>
</dbReference>
<keyword evidence="2" id="KW-0813">Transport</keyword>
<feature type="transmembrane region" description="Helical" evidence="7">
    <location>
        <begin position="346"/>
        <end position="367"/>
    </location>
</feature>
<feature type="compositionally biased region" description="Acidic residues" evidence="6">
    <location>
        <begin position="58"/>
        <end position="69"/>
    </location>
</feature>
<name>A0AAQ3M0M0_9PEZI</name>
<evidence type="ECO:0000256" key="3">
    <source>
        <dbReference type="ARBA" id="ARBA00022692"/>
    </source>
</evidence>
<feature type="region of interest" description="Disordered" evidence="6">
    <location>
        <begin position="17"/>
        <end position="77"/>
    </location>
</feature>
<keyword evidence="5 7" id="KW-0472">Membrane</keyword>
<feature type="transmembrane region" description="Helical" evidence="7">
    <location>
        <begin position="469"/>
        <end position="493"/>
    </location>
</feature>
<dbReference type="EMBL" id="CP138582">
    <property type="protein sequence ID" value="WPG99433.1"/>
    <property type="molecule type" value="Genomic_DNA"/>
</dbReference>
<evidence type="ECO:0000313" key="9">
    <source>
        <dbReference type="EMBL" id="WPG99433.1"/>
    </source>
</evidence>
<dbReference type="CDD" id="cd17323">
    <property type="entry name" value="MFS_Tpo1_MDR_like"/>
    <property type="match status" value="1"/>
</dbReference>
<feature type="transmembrane region" description="Helical" evidence="7">
    <location>
        <begin position="439"/>
        <end position="457"/>
    </location>
</feature>
<gene>
    <name evidence="9" type="ORF">R9X50_00224700</name>
</gene>
<evidence type="ECO:0000259" key="8">
    <source>
        <dbReference type="PROSITE" id="PS50850"/>
    </source>
</evidence>